<accession>A0A1Y1LIS1</accession>
<evidence type="ECO:0000259" key="2">
    <source>
        <dbReference type="SMART" id="SM01257"/>
    </source>
</evidence>
<dbReference type="EMBL" id="VVIM01000006">
    <property type="protein sequence ID" value="KAB0797671.1"/>
    <property type="molecule type" value="Genomic_DNA"/>
</dbReference>
<reference evidence="4 5" key="2">
    <citation type="journal article" date="2018" name="Elife">
        <title>Firefly genomes illuminate parallel origins of bioluminescence in beetles.</title>
        <authorList>
            <person name="Fallon T.R."/>
            <person name="Lower S.E."/>
            <person name="Chang C.H."/>
            <person name="Bessho-Uehara M."/>
            <person name="Martin G.J."/>
            <person name="Bewick A.J."/>
            <person name="Behringer M."/>
            <person name="Debat H.J."/>
            <person name="Wong I."/>
            <person name="Day J.C."/>
            <person name="Suvorov A."/>
            <person name="Silva C.J."/>
            <person name="Stanger-Hall K.F."/>
            <person name="Hall D.W."/>
            <person name="Schmitz R.J."/>
            <person name="Nelson D.R."/>
            <person name="Lewis S.M."/>
            <person name="Shigenobu S."/>
            <person name="Bybee S.M."/>
            <person name="Larracuente A.M."/>
            <person name="Oba Y."/>
            <person name="Weng J.K."/>
        </authorList>
    </citation>
    <scope>NUCLEOTIDE SEQUENCE [LARGE SCALE GENOMIC DNA]</scope>
    <source>
        <strain evidence="4">1611_PpyrPB1</strain>
        <tissue evidence="4">Whole body</tissue>
    </source>
</reference>
<protein>
    <recommendedName>
        <fullName evidence="2">ITPR-interacting domain-containing protein</fullName>
    </recommendedName>
</protein>
<evidence type="ECO:0000256" key="1">
    <source>
        <dbReference type="SAM" id="MobiDB-lite"/>
    </source>
</evidence>
<reference evidence="3" key="1">
    <citation type="journal article" date="2016" name="Sci. Rep.">
        <title>Molecular characterization of firefly nuptial gifts: a multi-omics approach sheds light on postcopulatory sexual selection.</title>
        <authorList>
            <person name="Al-Wathiqui N."/>
            <person name="Fallon T.R."/>
            <person name="South A."/>
            <person name="Weng J.K."/>
            <person name="Lewis S.M."/>
        </authorList>
    </citation>
    <scope>NUCLEOTIDE SEQUENCE</scope>
</reference>
<dbReference type="EMBL" id="GEZM01054622">
    <property type="protein sequence ID" value="JAV73520.1"/>
    <property type="molecule type" value="Transcribed_RNA"/>
</dbReference>
<feature type="compositionally biased region" description="Polar residues" evidence="1">
    <location>
        <begin position="120"/>
        <end position="141"/>
    </location>
</feature>
<feature type="domain" description="ITPR-interacting" evidence="2">
    <location>
        <begin position="40"/>
        <end position="141"/>
    </location>
</feature>
<reference evidence="4" key="3">
    <citation type="submission" date="2019-08" db="EMBL/GenBank/DDBJ databases">
        <authorList>
            <consortium name="Photinus pyralis genome working group"/>
            <person name="Fallon T.R."/>
            <person name="Sander Lower S.E."/>
            <person name="Weng J.-K."/>
        </authorList>
    </citation>
    <scope>NUCLEOTIDE SEQUENCE</scope>
    <source>
        <strain evidence="4">1611_PpyrPB1</strain>
        <tissue evidence="4">Whole body</tissue>
    </source>
</reference>
<name>A0A1Y1LIS1_PHOPY</name>
<dbReference type="GO" id="GO:0005102">
    <property type="term" value="F:signaling receptor binding"/>
    <property type="evidence" value="ECO:0007669"/>
    <property type="project" value="InterPro"/>
</dbReference>
<dbReference type="OrthoDB" id="6088188at2759"/>
<feature type="region of interest" description="Disordered" evidence="1">
    <location>
        <begin position="116"/>
        <end position="141"/>
    </location>
</feature>
<keyword evidence="5" id="KW-1185">Reference proteome</keyword>
<dbReference type="InterPro" id="IPR043444">
    <property type="entry name" value="TESPA1-like"/>
</dbReference>
<dbReference type="EMBL" id="GEZM01054619">
    <property type="protein sequence ID" value="JAV73523.1"/>
    <property type="molecule type" value="Transcribed_RNA"/>
</dbReference>
<evidence type="ECO:0000313" key="5">
    <source>
        <dbReference type="Proteomes" id="UP000327044"/>
    </source>
</evidence>
<dbReference type="Pfam" id="PF14722">
    <property type="entry name" value="KRAP_IP3R_bind"/>
    <property type="match status" value="1"/>
</dbReference>
<sequence>MRKSPVTVQQWVDSLPPSNTRSIIHENNPHNCHSPKLIRGVLARDASIQSDEISLCSSLESMLELRRPDPEAVLLGLGFGPSQNDKSVSRIPQRFLNPSKLLTNIDLQKFLERQGEQPIQEGSQYNSLQNSPARQQPSKAT</sequence>
<dbReference type="SMART" id="SM01257">
    <property type="entry name" value="KRAP_IP3R_bind"/>
    <property type="match status" value="1"/>
</dbReference>
<dbReference type="PANTHER" id="PTHR17469:SF15">
    <property type="entry name" value="ITPR-INTERACTING DOMAIN-CONTAINING PROTEIN"/>
    <property type="match status" value="1"/>
</dbReference>
<dbReference type="PANTHER" id="PTHR17469">
    <property type="entry name" value="SPERM SPECIFIC ANTIGEN 2-RELATED"/>
    <property type="match status" value="1"/>
</dbReference>
<evidence type="ECO:0000313" key="3">
    <source>
        <dbReference type="EMBL" id="JAV73523.1"/>
    </source>
</evidence>
<dbReference type="InterPro" id="IPR029325">
    <property type="entry name" value="ITPR-bd"/>
</dbReference>
<evidence type="ECO:0000313" key="4">
    <source>
        <dbReference type="EMBL" id="KAB0797671.1"/>
    </source>
</evidence>
<proteinExistence type="predicted"/>
<dbReference type="AlphaFoldDB" id="A0A1Y1LIS1"/>
<dbReference type="InParanoid" id="A0A1Y1LIS1"/>
<organism evidence="3">
    <name type="scientific">Photinus pyralis</name>
    <name type="common">Common eastern firefly</name>
    <name type="synonym">Lampyris pyralis</name>
    <dbReference type="NCBI Taxonomy" id="7054"/>
    <lineage>
        <taxon>Eukaryota</taxon>
        <taxon>Metazoa</taxon>
        <taxon>Ecdysozoa</taxon>
        <taxon>Arthropoda</taxon>
        <taxon>Hexapoda</taxon>
        <taxon>Insecta</taxon>
        <taxon>Pterygota</taxon>
        <taxon>Neoptera</taxon>
        <taxon>Endopterygota</taxon>
        <taxon>Coleoptera</taxon>
        <taxon>Polyphaga</taxon>
        <taxon>Elateriformia</taxon>
        <taxon>Elateroidea</taxon>
        <taxon>Lampyridae</taxon>
        <taxon>Lampyrinae</taxon>
        <taxon>Photinus</taxon>
    </lineage>
</organism>
<dbReference type="Proteomes" id="UP000327044">
    <property type="component" value="Unassembled WGS sequence"/>
</dbReference>
<gene>
    <name evidence="4" type="ORF">PPYR_08664</name>
</gene>